<keyword evidence="1" id="KW-1185">Reference proteome</keyword>
<dbReference type="Proteomes" id="UP000036681">
    <property type="component" value="Unplaced"/>
</dbReference>
<reference evidence="2" key="1">
    <citation type="submission" date="2017-02" db="UniProtKB">
        <authorList>
            <consortium name="WormBaseParasite"/>
        </authorList>
    </citation>
    <scope>IDENTIFICATION</scope>
</reference>
<organism evidence="1 2">
    <name type="scientific">Ascaris lumbricoides</name>
    <name type="common">Giant roundworm</name>
    <dbReference type="NCBI Taxonomy" id="6252"/>
    <lineage>
        <taxon>Eukaryota</taxon>
        <taxon>Metazoa</taxon>
        <taxon>Ecdysozoa</taxon>
        <taxon>Nematoda</taxon>
        <taxon>Chromadorea</taxon>
        <taxon>Rhabditida</taxon>
        <taxon>Spirurina</taxon>
        <taxon>Ascaridomorpha</taxon>
        <taxon>Ascaridoidea</taxon>
        <taxon>Ascarididae</taxon>
        <taxon>Ascaris</taxon>
    </lineage>
</organism>
<accession>A0A0M3I3B2</accession>
<sequence>MWFALRCSVRLDLWAKGHQGALFVNLREKLNFKVNLEMPERLDADKEADMITLDDDWGALTSGYFHM</sequence>
<proteinExistence type="predicted"/>
<evidence type="ECO:0000313" key="1">
    <source>
        <dbReference type="Proteomes" id="UP000036681"/>
    </source>
</evidence>
<evidence type="ECO:0000313" key="2">
    <source>
        <dbReference type="WBParaSite" id="ALUE_0001110901-mRNA-1"/>
    </source>
</evidence>
<name>A0A0M3I3B2_ASCLU</name>
<dbReference type="WBParaSite" id="ALUE_0001110901-mRNA-1">
    <property type="protein sequence ID" value="ALUE_0001110901-mRNA-1"/>
    <property type="gene ID" value="ALUE_0001110901"/>
</dbReference>
<dbReference type="AlphaFoldDB" id="A0A0M3I3B2"/>
<protein>
    <submittedName>
        <fullName evidence="2">Alpha-D-xyloside xylohydrolase</fullName>
    </submittedName>
</protein>